<dbReference type="InterPro" id="IPR006665">
    <property type="entry name" value="OmpA-like"/>
</dbReference>
<dbReference type="EMBL" id="JAAAXJ010000006">
    <property type="protein sequence ID" value="NBJ25427.1"/>
    <property type="molecule type" value="Genomic_DNA"/>
</dbReference>
<organism evidence="4 5">
    <name type="scientific">Microvirga arsenatis</name>
    <dbReference type="NCBI Taxonomy" id="2692265"/>
    <lineage>
        <taxon>Bacteria</taxon>
        <taxon>Pseudomonadati</taxon>
        <taxon>Pseudomonadota</taxon>
        <taxon>Alphaproteobacteria</taxon>
        <taxon>Hyphomicrobiales</taxon>
        <taxon>Methylobacteriaceae</taxon>
        <taxon>Microvirga</taxon>
    </lineage>
</organism>
<dbReference type="Pfam" id="PF00691">
    <property type="entry name" value="OmpA"/>
    <property type="match status" value="1"/>
</dbReference>
<dbReference type="SUPFAM" id="SSF103088">
    <property type="entry name" value="OmpA-like"/>
    <property type="match status" value="1"/>
</dbReference>
<name>A0ABW9Z012_9HYPH</name>
<dbReference type="Gene3D" id="3.30.1330.60">
    <property type="entry name" value="OmpA-like domain"/>
    <property type="match status" value="1"/>
</dbReference>
<feature type="signal peptide" evidence="2">
    <location>
        <begin position="1"/>
        <end position="22"/>
    </location>
</feature>
<gene>
    <name evidence="4" type="ORF">GR303_13785</name>
</gene>
<dbReference type="RefSeq" id="WP_161722821.1">
    <property type="nucleotide sequence ID" value="NZ_JAAAXI010000005.1"/>
</dbReference>
<reference evidence="4 5" key="1">
    <citation type="submission" date="2020-01" db="EMBL/GenBank/DDBJ databases">
        <title>Microvirga sp. nov., an arsenate reduction bacterium isolated from Tibet hotspring sediments.</title>
        <authorList>
            <person name="Yuan C.-G."/>
        </authorList>
    </citation>
    <scope>NUCLEOTIDE SEQUENCE [LARGE SCALE GENOMIC DNA]</scope>
    <source>
        <strain evidence="4 5">SYSU G3D203</strain>
    </source>
</reference>
<evidence type="ECO:0000259" key="3">
    <source>
        <dbReference type="Pfam" id="PF00691"/>
    </source>
</evidence>
<sequence>MTRHPLSFFAVGLSVVSLSFFALTCGASSQDTPVPTRDLYLLTSKQSERTVILFEDKTLKLTQQSRERLKEYADLMARSARTLRRVLVIGTTMPTGDLAADQDLAFRRALAVRDELARLSGLSESLFLTQASRSMPGWRAAGQVFVELDVTTSTNTGAAQARVAWDTHSQRWLLICRDGAIPPARLSAPDDFSALAACDEPGRIVTNARAPVPAPNGAVAHWDAKTSRWVIRCADGTPLSGQEQDPDDFQALSRCRR</sequence>
<evidence type="ECO:0000313" key="4">
    <source>
        <dbReference type="EMBL" id="NBJ25427.1"/>
    </source>
</evidence>
<accession>A0ABW9Z012</accession>
<evidence type="ECO:0000256" key="2">
    <source>
        <dbReference type="SAM" id="SignalP"/>
    </source>
</evidence>
<keyword evidence="5" id="KW-1185">Reference proteome</keyword>
<feature type="domain" description="OmpA-like" evidence="3">
    <location>
        <begin position="53"/>
        <end position="130"/>
    </location>
</feature>
<dbReference type="Proteomes" id="UP000818323">
    <property type="component" value="Unassembled WGS sequence"/>
</dbReference>
<comment type="caution">
    <text evidence="4">The sequence shown here is derived from an EMBL/GenBank/DDBJ whole genome shotgun (WGS) entry which is preliminary data.</text>
</comment>
<feature type="region of interest" description="Disordered" evidence="1">
    <location>
        <begin position="236"/>
        <end position="257"/>
    </location>
</feature>
<keyword evidence="2" id="KW-0732">Signal</keyword>
<evidence type="ECO:0000313" key="5">
    <source>
        <dbReference type="Proteomes" id="UP000818323"/>
    </source>
</evidence>
<dbReference type="InterPro" id="IPR036737">
    <property type="entry name" value="OmpA-like_sf"/>
</dbReference>
<proteinExistence type="predicted"/>
<protein>
    <submittedName>
        <fullName evidence="4">OmpA family protein</fullName>
    </submittedName>
</protein>
<evidence type="ECO:0000256" key="1">
    <source>
        <dbReference type="SAM" id="MobiDB-lite"/>
    </source>
</evidence>
<feature type="chain" id="PRO_5045381625" evidence="2">
    <location>
        <begin position="23"/>
        <end position="257"/>
    </location>
</feature>